<accession>A0ABQ9FIU2</accession>
<dbReference type="PANTHER" id="PTHR47315:SF3">
    <property type="entry name" value="FIBROUS SHEATH-INTERACTING PROTEIN 2-LIKE"/>
    <property type="match status" value="1"/>
</dbReference>
<protein>
    <submittedName>
        <fullName evidence="2">Uncharacterized protein</fullName>
    </submittedName>
</protein>
<reference evidence="2 3" key="1">
    <citation type="submission" date="2022-12" db="EMBL/GenBank/DDBJ databases">
        <title>Chromosome-level genome of Tegillarca granosa.</title>
        <authorList>
            <person name="Kim J."/>
        </authorList>
    </citation>
    <scope>NUCLEOTIDE SEQUENCE [LARGE SCALE GENOMIC DNA]</scope>
    <source>
        <strain evidence="2">Teg-2019</strain>
        <tissue evidence="2">Adductor muscle</tissue>
    </source>
</reference>
<evidence type="ECO:0000313" key="2">
    <source>
        <dbReference type="EMBL" id="KAJ8316576.1"/>
    </source>
</evidence>
<sequence>MSDPWGHVLSNEYLPLHDPHLKELFNSPRMKRHLVRKQFITRDGKVICNLKDFNQYRRYLRRICLMEIARERMMKDEGKNDARRTNEISKIRNEDDR</sequence>
<evidence type="ECO:0000313" key="3">
    <source>
        <dbReference type="Proteomes" id="UP001217089"/>
    </source>
</evidence>
<feature type="region of interest" description="Disordered" evidence="1">
    <location>
        <begin position="75"/>
        <end position="97"/>
    </location>
</feature>
<gene>
    <name evidence="2" type="ORF">KUTeg_005875</name>
</gene>
<dbReference type="InterPro" id="IPR038891">
    <property type="entry name" value="FSIP2"/>
</dbReference>
<keyword evidence="3" id="KW-1185">Reference proteome</keyword>
<dbReference type="PANTHER" id="PTHR47315">
    <property type="entry name" value="FIBROUS SHEATH INTERACTING PROTEIN 2"/>
    <property type="match status" value="1"/>
</dbReference>
<evidence type="ECO:0000256" key="1">
    <source>
        <dbReference type="SAM" id="MobiDB-lite"/>
    </source>
</evidence>
<dbReference type="EMBL" id="JARBDR010000315">
    <property type="protein sequence ID" value="KAJ8316576.1"/>
    <property type="molecule type" value="Genomic_DNA"/>
</dbReference>
<organism evidence="2 3">
    <name type="scientific">Tegillarca granosa</name>
    <name type="common">Malaysian cockle</name>
    <name type="synonym">Anadara granosa</name>
    <dbReference type="NCBI Taxonomy" id="220873"/>
    <lineage>
        <taxon>Eukaryota</taxon>
        <taxon>Metazoa</taxon>
        <taxon>Spiralia</taxon>
        <taxon>Lophotrochozoa</taxon>
        <taxon>Mollusca</taxon>
        <taxon>Bivalvia</taxon>
        <taxon>Autobranchia</taxon>
        <taxon>Pteriomorphia</taxon>
        <taxon>Arcoida</taxon>
        <taxon>Arcoidea</taxon>
        <taxon>Arcidae</taxon>
        <taxon>Tegillarca</taxon>
    </lineage>
</organism>
<dbReference type="Proteomes" id="UP001217089">
    <property type="component" value="Unassembled WGS sequence"/>
</dbReference>
<name>A0ABQ9FIU2_TEGGR</name>
<proteinExistence type="predicted"/>
<comment type="caution">
    <text evidence="2">The sequence shown here is derived from an EMBL/GenBank/DDBJ whole genome shotgun (WGS) entry which is preliminary data.</text>
</comment>